<comment type="caution">
    <text evidence="3">The sequence shown here is derived from an EMBL/GenBank/DDBJ whole genome shotgun (WGS) entry which is preliminary data.</text>
</comment>
<keyword evidence="8" id="KW-1185">Reference proteome</keyword>
<evidence type="ECO:0000313" key="6">
    <source>
        <dbReference type="Proteomes" id="UP000574717"/>
    </source>
</evidence>
<dbReference type="Proteomes" id="UP000585609">
    <property type="component" value="Unassembled WGS sequence"/>
</dbReference>
<dbReference type="Proteomes" id="UP000588083">
    <property type="component" value="Unassembled WGS sequence"/>
</dbReference>
<organism evidence="3 8">
    <name type="scientific">Candidatus Hakubella thermalkaliphila</name>
    <dbReference type="NCBI Taxonomy" id="2754717"/>
    <lineage>
        <taxon>Bacteria</taxon>
        <taxon>Bacillati</taxon>
        <taxon>Actinomycetota</taxon>
        <taxon>Actinomycetota incertae sedis</taxon>
        <taxon>Candidatus Hakubellales</taxon>
        <taxon>Candidatus Hakubellaceae</taxon>
        <taxon>Candidatus Hakubella</taxon>
    </lineage>
</organism>
<dbReference type="EMBL" id="BLRW01000078">
    <property type="protein sequence ID" value="GFP23273.1"/>
    <property type="molecule type" value="Genomic_DNA"/>
</dbReference>
<proteinExistence type="predicted"/>
<evidence type="ECO:0000313" key="7">
    <source>
        <dbReference type="Proteomes" id="UP000585609"/>
    </source>
</evidence>
<evidence type="ECO:0000313" key="1">
    <source>
        <dbReference type="EMBL" id="GFP19632.1"/>
    </source>
</evidence>
<name>A0A6V8PFG1_9ACTN</name>
<reference evidence="5 6" key="1">
    <citation type="journal article" date="2020" name="Front. Microbiol.">
        <title>Single-cell genomics of novel Actinobacteria with the Wood-Ljungdahl pathway discovered in a serpentinizing system.</title>
        <authorList>
            <person name="Merino N."/>
            <person name="Kawai M."/>
            <person name="Boyd E.S."/>
            <person name="Colman D.R."/>
            <person name="McGlynn S.E."/>
            <person name="Nealson K.H."/>
            <person name="Kurokawa K."/>
            <person name="Hongoh Y."/>
        </authorList>
    </citation>
    <scope>NUCLEOTIDE SEQUENCE [LARGE SCALE GENOMIC DNA]</scope>
    <source>
        <strain evidence="1 6">S03</strain>
        <strain evidence="2 7">S09_30</strain>
        <strain evidence="3 8">S34</strain>
        <strain evidence="4 5">S44</strain>
    </source>
</reference>
<evidence type="ECO:0000313" key="8">
    <source>
        <dbReference type="Proteomes" id="UP000588083"/>
    </source>
</evidence>
<dbReference type="Proteomes" id="UP000574717">
    <property type="component" value="Unassembled WGS sequence"/>
</dbReference>
<evidence type="ECO:0000313" key="2">
    <source>
        <dbReference type="EMBL" id="GFP23273.1"/>
    </source>
</evidence>
<dbReference type="EMBL" id="BLRZ01000110">
    <property type="protein sequence ID" value="GFP30840.1"/>
    <property type="molecule type" value="Genomic_DNA"/>
</dbReference>
<evidence type="ECO:0000313" key="4">
    <source>
        <dbReference type="EMBL" id="GFP36862.1"/>
    </source>
</evidence>
<sequence length="40" mass="4268">MNGYRALGLLLCIIRSPSASLRIKLTRGDGVGLKQERGGP</sequence>
<dbReference type="Proteomes" id="UP000561271">
    <property type="component" value="Unassembled WGS sequence"/>
</dbReference>
<dbReference type="EMBL" id="BLSC01000027">
    <property type="protein sequence ID" value="GFP36862.1"/>
    <property type="molecule type" value="Genomic_DNA"/>
</dbReference>
<protein>
    <submittedName>
        <fullName evidence="3">Uncharacterized protein</fullName>
    </submittedName>
</protein>
<evidence type="ECO:0000313" key="3">
    <source>
        <dbReference type="EMBL" id="GFP30840.1"/>
    </source>
</evidence>
<accession>A0A6V8PFG1</accession>
<evidence type="ECO:0000313" key="5">
    <source>
        <dbReference type="Proteomes" id="UP000561271"/>
    </source>
</evidence>
<dbReference type="AlphaFoldDB" id="A0A6V8PFG1"/>
<gene>
    <name evidence="1" type="ORF">HKBW3S03_01137</name>
    <name evidence="2" type="ORF">HKBW3S09_00740</name>
    <name evidence="3" type="ORF">HKBW3S34_01759</name>
    <name evidence="4" type="ORF">HKBW3S44_00543</name>
</gene>
<dbReference type="EMBL" id="BLRU01000111">
    <property type="protein sequence ID" value="GFP19632.1"/>
    <property type="molecule type" value="Genomic_DNA"/>
</dbReference>